<dbReference type="AlphaFoldDB" id="A0A9J5WLH3"/>
<keyword evidence="2" id="KW-1185">Reference proteome</keyword>
<protein>
    <submittedName>
        <fullName evidence="1">Uncharacterized protein</fullName>
    </submittedName>
</protein>
<reference evidence="1 2" key="1">
    <citation type="submission" date="2020-09" db="EMBL/GenBank/DDBJ databases">
        <title>De no assembly of potato wild relative species, Solanum commersonii.</title>
        <authorList>
            <person name="Cho K."/>
        </authorList>
    </citation>
    <scope>NUCLEOTIDE SEQUENCE [LARGE SCALE GENOMIC DNA]</scope>
    <source>
        <strain evidence="1">LZ3.2</strain>
        <tissue evidence="1">Leaf</tissue>
    </source>
</reference>
<proteinExistence type="predicted"/>
<comment type="caution">
    <text evidence="1">The sequence shown here is derived from an EMBL/GenBank/DDBJ whole genome shotgun (WGS) entry which is preliminary data.</text>
</comment>
<dbReference type="Proteomes" id="UP000824120">
    <property type="component" value="Chromosome 11"/>
</dbReference>
<organism evidence="1 2">
    <name type="scientific">Solanum commersonii</name>
    <name type="common">Commerson's wild potato</name>
    <name type="synonym">Commerson's nightshade</name>
    <dbReference type="NCBI Taxonomy" id="4109"/>
    <lineage>
        <taxon>Eukaryota</taxon>
        <taxon>Viridiplantae</taxon>
        <taxon>Streptophyta</taxon>
        <taxon>Embryophyta</taxon>
        <taxon>Tracheophyta</taxon>
        <taxon>Spermatophyta</taxon>
        <taxon>Magnoliopsida</taxon>
        <taxon>eudicotyledons</taxon>
        <taxon>Gunneridae</taxon>
        <taxon>Pentapetalae</taxon>
        <taxon>asterids</taxon>
        <taxon>lamiids</taxon>
        <taxon>Solanales</taxon>
        <taxon>Solanaceae</taxon>
        <taxon>Solanoideae</taxon>
        <taxon>Solaneae</taxon>
        <taxon>Solanum</taxon>
    </lineage>
</organism>
<sequence>MTLEIRITKRSMDYAHENWQSRGLLIGNNQIHSYGLDGRPRKNLAKTMSKIWITKRFMDYSTQISAKRGVYTLQGSFDHENESFCPSRPTGSISKVWMDIH</sequence>
<gene>
    <name evidence="1" type="ORF">H5410_056504</name>
</gene>
<accession>A0A9J5WLH3</accession>
<evidence type="ECO:0000313" key="2">
    <source>
        <dbReference type="Proteomes" id="UP000824120"/>
    </source>
</evidence>
<dbReference type="EMBL" id="JACXVP010000011">
    <property type="protein sequence ID" value="KAG5576370.1"/>
    <property type="molecule type" value="Genomic_DNA"/>
</dbReference>
<name>A0A9J5WLH3_SOLCO</name>
<evidence type="ECO:0000313" key="1">
    <source>
        <dbReference type="EMBL" id="KAG5576370.1"/>
    </source>
</evidence>